<evidence type="ECO:0000313" key="2">
    <source>
        <dbReference type="EMBL" id="MCK8624854.1"/>
    </source>
</evidence>
<keyword evidence="3" id="KW-1185">Reference proteome</keyword>
<evidence type="ECO:0000313" key="3">
    <source>
        <dbReference type="Proteomes" id="UP001522905"/>
    </source>
</evidence>
<dbReference type="Pfam" id="PF13460">
    <property type="entry name" value="NAD_binding_10"/>
    <property type="match status" value="1"/>
</dbReference>
<sequence length="200" mass="22349">MRILIIGATGSIGRQLTNKLLDNESVSLRLFARHANKLNLDNERVEIVSGDANDITQLKQAMQNVDRVFVALSGDLPNMINNIILAMHQMKVNKIVFIASMGIYNEIPANLGIMGNVKFNPMLIPYQKAAKLVEDSDLNYTIIRPAWFDNGNDEYEITQKNQAFKGGNVSRNAIADLARHALLDLNYANRQSLGINRPEI</sequence>
<accession>A0ABT0I2B7</accession>
<comment type="caution">
    <text evidence="2">The sequence shown here is derived from an EMBL/GenBank/DDBJ whole genome shotgun (WGS) entry which is preliminary data.</text>
</comment>
<dbReference type="EMBL" id="JAJIAO010000004">
    <property type="protein sequence ID" value="MCK8624854.1"/>
    <property type="molecule type" value="Genomic_DNA"/>
</dbReference>
<name>A0ABT0I2B7_9LACO</name>
<dbReference type="RefSeq" id="WP_220751208.1">
    <property type="nucleotide sequence ID" value="NZ_BPLL01000009.1"/>
</dbReference>
<dbReference type="SUPFAM" id="SSF51735">
    <property type="entry name" value="NAD(P)-binding Rossmann-fold domains"/>
    <property type="match status" value="1"/>
</dbReference>
<dbReference type="InterPro" id="IPR036291">
    <property type="entry name" value="NAD(P)-bd_dom_sf"/>
</dbReference>
<dbReference type="Proteomes" id="UP001522905">
    <property type="component" value="Unassembled WGS sequence"/>
</dbReference>
<dbReference type="PANTHER" id="PTHR15020">
    <property type="entry name" value="FLAVIN REDUCTASE-RELATED"/>
    <property type="match status" value="1"/>
</dbReference>
<proteinExistence type="predicted"/>
<feature type="domain" description="NAD(P)-binding" evidence="1">
    <location>
        <begin position="7"/>
        <end position="182"/>
    </location>
</feature>
<reference evidence="2 3" key="1">
    <citation type="submission" date="2021-11" db="EMBL/GenBank/DDBJ databases">
        <title>Comparative genomics of bee honey and flower isolates.</title>
        <authorList>
            <person name="Bechtner J.D."/>
            <person name="Gallus M.K."/>
            <person name="Ehrmann M."/>
        </authorList>
    </citation>
    <scope>NUCLEOTIDE SEQUENCE [LARGE SCALE GENOMIC DNA]</scope>
    <source>
        <strain evidence="2 3">M161</strain>
    </source>
</reference>
<dbReference type="PANTHER" id="PTHR15020:SF50">
    <property type="entry name" value="UPF0659 PROTEIN YMR090W"/>
    <property type="match status" value="1"/>
</dbReference>
<dbReference type="InterPro" id="IPR016040">
    <property type="entry name" value="NAD(P)-bd_dom"/>
</dbReference>
<evidence type="ECO:0000259" key="1">
    <source>
        <dbReference type="Pfam" id="PF13460"/>
    </source>
</evidence>
<protein>
    <submittedName>
        <fullName evidence="2">NAD(P)H-binding protein</fullName>
    </submittedName>
</protein>
<dbReference type="Gene3D" id="3.40.50.720">
    <property type="entry name" value="NAD(P)-binding Rossmann-like Domain"/>
    <property type="match status" value="1"/>
</dbReference>
<gene>
    <name evidence="2" type="ORF">LNP07_04915</name>
</gene>
<organism evidence="2 3">
    <name type="scientific">Apilactobacillus xinyiensis</name>
    <dbReference type="NCBI Taxonomy" id="2841032"/>
    <lineage>
        <taxon>Bacteria</taxon>
        <taxon>Bacillati</taxon>
        <taxon>Bacillota</taxon>
        <taxon>Bacilli</taxon>
        <taxon>Lactobacillales</taxon>
        <taxon>Lactobacillaceae</taxon>
        <taxon>Apilactobacillus</taxon>
    </lineage>
</organism>